<proteinExistence type="predicted"/>
<accession>A0A0F9E5J4</accession>
<feature type="transmembrane region" description="Helical" evidence="1">
    <location>
        <begin position="58"/>
        <end position="77"/>
    </location>
</feature>
<organism evidence="2">
    <name type="scientific">marine sediment metagenome</name>
    <dbReference type="NCBI Taxonomy" id="412755"/>
    <lineage>
        <taxon>unclassified sequences</taxon>
        <taxon>metagenomes</taxon>
        <taxon>ecological metagenomes</taxon>
    </lineage>
</organism>
<evidence type="ECO:0000256" key="1">
    <source>
        <dbReference type="SAM" id="Phobius"/>
    </source>
</evidence>
<sequence>MTYTTLENVSDLSLKGLLQFPSTDTPIFYPLILFAIFMVFTLSTFFRELRREGKGNILSSLAVAGFVTTAMATIFSLLDLIQVQIVVLTFVISTVFAIIYLLTK</sequence>
<keyword evidence="1" id="KW-0472">Membrane</keyword>
<keyword evidence="1" id="KW-1133">Transmembrane helix</keyword>
<keyword evidence="1" id="KW-0812">Transmembrane</keyword>
<evidence type="ECO:0000313" key="2">
    <source>
        <dbReference type="EMBL" id="KKL19288.1"/>
    </source>
</evidence>
<dbReference type="AlphaFoldDB" id="A0A0F9E5J4"/>
<dbReference type="EMBL" id="LAZR01038540">
    <property type="protein sequence ID" value="KKL19288.1"/>
    <property type="molecule type" value="Genomic_DNA"/>
</dbReference>
<comment type="caution">
    <text evidence="2">The sequence shown here is derived from an EMBL/GenBank/DDBJ whole genome shotgun (WGS) entry which is preliminary data.</text>
</comment>
<feature type="transmembrane region" description="Helical" evidence="1">
    <location>
        <begin position="83"/>
        <end position="102"/>
    </location>
</feature>
<name>A0A0F9E5J4_9ZZZZ</name>
<feature type="transmembrane region" description="Helical" evidence="1">
    <location>
        <begin position="27"/>
        <end position="46"/>
    </location>
</feature>
<protein>
    <submittedName>
        <fullName evidence="2">Uncharacterized protein</fullName>
    </submittedName>
</protein>
<gene>
    <name evidence="2" type="ORF">LCGC14_2466980</name>
</gene>
<reference evidence="2" key="1">
    <citation type="journal article" date="2015" name="Nature">
        <title>Complex archaea that bridge the gap between prokaryotes and eukaryotes.</title>
        <authorList>
            <person name="Spang A."/>
            <person name="Saw J.H."/>
            <person name="Jorgensen S.L."/>
            <person name="Zaremba-Niedzwiedzka K."/>
            <person name="Martijn J."/>
            <person name="Lind A.E."/>
            <person name="van Eijk R."/>
            <person name="Schleper C."/>
            <person name="Guy L."/>
            <person name="Ettema T.J."/>
        </authorList>
    </citation>
    <scope>NUCLEOTIDE SEQUENCE</scope>
</reference>